<dbReference type="InterPro" id="IPR051220">
    <property type="entry name" value="TFA_Chaperone"/>
</dbReference>
<accession>A0A455VM66</accession>
<dbReference type="InterPro" id="IPR003458">
    <property type="entry name" value="Phage_T4_Gp38_tail_assem"/>
</dbReference>
<dbReference type="EMBL" id="AP019531">
    <property type="protein sequence ID" value="BBI91836.1"/>
    <property type="molecule type" value="Genomic_DNA"/>
</dbReference>
<dbReference type="PANTHER" id="PTHR34413">
    <property type="entry name" value="PROPHAGE TAIL FIBER ASSEMBLY PROTEIN HOMOLOG TFAE-RELATED-RELATED"/>
    <property type="match status" value="1"/>
</dbReference>
<dbReference type="PANTHER" id="PTHR34413:SF2">
    <property type="entry name" value="PROPHAGE TAIL FIBER ASSEMBLY PROTEIN HOMOLOG TFAE-RELATED"/>
    <property type="match status" value="1"/>
</dbReference>
<dbReference type="Proteomes" id="UP000324392">
    <property type="component" value="Chromosome"/>
</dbReference>
<evidence type="ECO:0000313" key="1">
    <source>
        <dbReference type="EMBL" id="BBI91836.1"/>
    </source>
</evidence>
<evidence type="ECO:0000313" key="2">
    <source>
        <dbReference type="Proteomes" id="UP000324392"/>
    </source>
</evidence>
<organism evidence="1 2">
    <name type="scientific">Serratia symbiotica</name>
    <dbReference type="NCBI Taxonomy" id="138074"/>
    <lineage>
        <taxon>Bacteria</taxon>
        <taxon>Pseudomonadati</taxon>
        <taxon>Pseudomonadota</taxon>
        <taxon>Gammaproteobacteria</taxon>
        <taxon>Enterobacterales</taxon>
        <taxon>Yersiniaceae</taxon>
        <taxon>Serratia</taxon>
    </lineage>
</organism>
<dbReference type="Pfam" id="PF02413">
    <property type="entry name" value="Caudo_TAP"/>
    <property type="match status" value="1"/>
</dbReference>
<reference evidence="1 2" key="1">
    <citation type="submission" date="2019-03" db="EMBL/GenBank/DDBJ databases">
        <title>The genome sequence of Candidatus Serratia symbiotica strain IS.</title>
        <authorList>
            <person name="Nikoh N."/>
            <person name="Koga R."/>
            <person name="Oshima K."/>
            <person name="Hattori M."/>
            <person name="Fukatsu T."/>
        </authorList>
    </citation>
    <scope>NUCLEOTIDE SEQUENCE [LARGE SCALE GENOMIC DNA]</scope>
    <source>
        <strain evidence="1 2">IS</strain>
    </source>
</reference>
<gene>
    <name evidence="1" type="ORF">SSYIS1_12470</name>
</gene>
<sequence>MVYVMKNIKNFKRYHPDVVDKKWLEHTVSAIFLISEDGQDWYECQKSFQPDTMKVKYEADGVIRSMGYDISGFCPEGCSIAEVLAWPQEAAPNRKWCFIDGEVVPRIYTADELREQATHKRDYLLEHTAKIIAPLQDAVDLDMASEAEKAALLVWKKYRVLLNRADISKVPDIACPESPQKPE</sequence>
<dbReference type="AlphaFoldDB" id="A0A455VM66"/>
<protein>
    <submittedName>
        <fullName evidence="1">Hypothetical phage protein</fullName>
    </submittedName>
</protein>
<proteinExistence type="predicted"/>
<name>A0A455VM66_9GAMM</name>